<keyword evidence="1" id="KW-1133">Transmembrane helix</keyword>
<evidence type="ECO:0000256" key="1">
    <source>
        <dbReference type="SAM" id="Phobius"/>
    </source>
</evidence>
<feature type="transmembrane region" description="Helical" evidence="1">
    <location>
        <begin position="58"/>
        <end position="81"/>
    </location>
</feature>
<accession>A0A4V3GFD9</accession>
<proteinExistence type="predicted"/>
<keyword evidence="3" id="KW-1185">Reference proteome</keyword>
<protein>
    <recommendedName>
        <fullName evidence="4">PH (Pleckstrin Homology) domain-containing protein</fullName>
    </recommendedName>
</protein>
<sequence>MIGDGPSEVWTAELRRTGRVVFPLRRQPLLRQTRSAVILLVLLATTQLPHALKSGGVLRVVAVVVTTAVLIGLCVSGWQLLTRRPTLTIDTTGVRRGRRRFVSWSEIDTINGLDGPAGDRSFAVGSSIRRRRLRLGEQHVRDVVAFRDWLIDLLEEHRRTAPR</sequence>
<reference evidence="2 3" key="1">
    <citation type="submission" date="2019-03" db="EMBL/GenBank/DDBJ databases">
        <title>Genomic Encyclopedia of Type Strains, Phase III (KMG-III): the genomes of soil and plant-associated and newly described type strains.</title>
        <authorList>
            <person name="Whitman W."/>
        </authorList>
    </citation>
    <scope>NUCLEOTIDE SEQUENCE [LARGE SCALE GENOMIC DNA]</scope>
    <source>
        <strain evidence="2 3">VKM Ac-2573</strain>
    </source>
</reference>
<name>A0A4V3GFD9_9ACTN</name>
<dbReference type="AlphaFoldDB" id="A0A4V3GFD9"/>
<evidence type="ECO:0008006" key="4">
    <source>
        <dbReference type="Google" id="ProtNLM"/>
    </source>
</evidence>
<evidence type="ECO:0000313" key="3">
    <source>
        <dbReference type="Proteomes" id="UP000295146"/>
    </source>
</evidence>
<gene>
    <name evidence="2" type="ORF">EV653_6427</name>
</gene>
<dbReference type="EMBL" id="SODP01000003">
    <property type="protein sequence ID" value="TDW66399.1"/>
    <property type="molecule type" value="Genomic_DNA"/>
</dbReference>
<keyword evidence="1" id="KW-0472">Membrane</keyword>
<organism evidence="2 3">
    <name type="scientific">Kribbella pratensis</name>
    <dbReference type="NCBI Taxonomy" id="2512112"/>
    <lineage>
        <taxon>Bacteria</taxon>
        <taxon>Bacillati</taxon>
        <taxon>Actinomycetota</taxon>
        <taxon>Actinomycetes</taxon>
        <taxon>Propionibacteriales</taxon>
        <taxon>Kribbellaceae</taxon>
        <taxon>Kribbella</taxon>
    </lineage>
</organism>
<evidence type="ECO:0000313" key="2">
    <source>
        <dbReference type="EMBL" id="TDW66399.1"/>
    </source>
</evidence>
<dbReference type="Proteomes" id="UP000295146">
    <property type="component" value="Unassembled WGS sequence"/>
</dbReference>
<comment type="caution">
    <text evidence="2">The sequence shown here is derived from an EMBL/GenBank/DDBJ whole genome shotgun (WGS) entry which is preliminary data.</text>
</comment>
<keyword evidence="1" id="KW-0812">Transmembrane</keyword>